<evidence type="ECO:0000313" key="3">
    <source>
        <dbReference type="Proteomes" id="UP000604825"/>
    </source>
</evidence>
<keyword evidence="3" id="KW-1185">Reference proteome</keyword>
<feature type="compositionally biased region" description="Low complexity" evidence="1">
    <location>
        <begin position="22"/>
        <end position="39"/>
    </location>
</feature>
<dbReference type="OrthoDB" id="667208at2759"/>
<dbReference type="AlphaFoldDB" id="A0A811Q0J8"/>
<proteinExistence type="predicted"/>
<sequence>MAAAPSRALAANKRWGFAAAAAAPGRPPAAGVVEAAPKPTNLPTQRGALPWVNRPMPPAPNAWGSSSLLSLKKGEGSGSFLNINDRPSSSGSSSTSTDENDLLDSPVACGLASHDSVTAISRSQSTELRSGSWKFAHSQVSFLDVLKAPLRTIAKKRFTSHIKGFTICADDFPVLDSKNSQSNGQQGHSFQGRSSFSSVVITARDEQRKILLTGGDPVSTANFSWEPKQAQLHATQTPDICMPPPCIDYWHPPPDHPPDRNGIRLGGVVSYGPCNPADKTVSFPVESFTHDGQSVLNQGGEERHGPHGVYHPKNNDSCYANVPVDTFVKSLPHLILEKVKDNHSDALEKQPVIEKDVALLENKLSYLERSKESKVECPKSLNLKADHVANDVPFSAATSYITSAFDIHNSVSERCNHVLVGTSNMSAILVTTDLSEGHVTEFSEFKKMGNSADNHVYGVADTSTNLCGSSATDTASNIWGHGWKEHSTVYSLPVTTTNYHEDQPFAGNCSQQHSGRELSAQNAQLQGEERGKSQQKAKSIAKLEFVQSQKLNDAPGKSCDSHVYGGWSALINKLDCAEDIPFNISRHGWEGHPAVDSLPVMTNSHQDQSFPWNTSEQGHAPTDDILNSPRYEIEHSRWRESSTKYAKQLQMENENIEHKATFIAKPEVLSVER</sequence>
<dbReference type="PANTHER" id="PTHR34805">
    <property type="entry name" value="PROTEIN MODIFIER OF SNC1 1"/>
    <property type="match status" value="1"/>
</dbReference>
<feature type="compositionally biased region" description="Polar residues" evidence="1">
    <location>
        <begin position="603"/>
        <end position="617"/>
    </location>
</feature>
<organism evidence="2 3">
    <name type="scientific">Miscanthus lutarioriparius</name>
    <dbReference type="NCBI Taxonomy" id="422564"/>
    <lineage>
        <taxon>Eukaryota</taxon>
        <taxon>Viridiplantae</taxon>
        <taxon>Streptophyta</taxon>
        <taxon>Embryophyta</taxon>
        <taxon>Tracheophyta</taxon>
        <taxon>Spermatophyta</taxon>
        <taxon>Magnoliopsida</taxon>
        <taxon>Liliopsida</taxon>
        <taxon>Poales</taxon>
        <taxon>Poaceae</taxon>
        <taxon>PACMAD clade</taxon>
        <taxon>Panicoideae</taxon>
        <taxon>Andropogonodae</taxon>
        <taxon>Andropogoneae</taxon>
        <taxon>Saccharinae</taxon>
        <taxon>Miscanthus</taxon>
    </lineage>
</organism>
<feature type="region of interest" description="Disordered" evidence="1">
    <location>
        <begin position="603"/>
        <end position="623"/>
    </location>
</feature>
<protein>
    <submittedName>
        <fullName evidence="2">Uncharacterized protein</fullName>
    </submittedName>
</protein>
<dbReference type="PANTHER" id="PTHR34805:SF2">
    <property type="entry name" value="BAT2 N-TERMINAL DOMAIN-CONTAINING PROTEIN"/>
    <property type="match status" value="1"/>
</dbReference>
<dbReference type="EMBL" id="CAJGYO010000009">
    <property type="protein sequence ID" value="CAD6252412.1"/>
    <property type="molecule type" value="Genomic_DNA"/>
</dbReference>
<feature type="compositionally biased region" description="Low complexity" evidence="1">
    <location>
        <begin position="88"/>
        <end position="97"/>
    </location>
</feature>
<reference evidence="2" key="1">
    <citation type="submission" date="2020-10" db="EMBL/GenBank/DDBJ databases">
        <authorList>
            <person name="Han B."/>
            <person name="Lu T."/>
            <person name="Zhao Q."/>
            <person name="Huang X."/>
            <person name="Zhao Y."/>
        </authorList>
    </citation>
    <scope>NUCLEOTIDE SEQUENCE</scope>
</reference>
<comment type="caution">
    <text evidence="2">The sequence shown here is derived from an EMBL/GenBank/DDBJ whole genome shotgun (WGS) entry which is preliminary data.</text>
</comment>
<feature type="region of interest" description="Disordered" evidence="1">
    <location>
        <begin position="22"/>
        <end position="55"/>
    </location>
</feature>
<dbReference type="GO" id="GO:0040029">
    <property type="term" value="P:epigenetic regulation of gene expression"/>
    <property type="evidence" value="ECO:0007669"/>
    <property type="project" value="TreeGrafter"/>
</dbReference>
<name>A0A811Q0J8_9POAL</name>
<dbReference type="InterPro" id="IPR038808">
    <property type="entry name" value="MOS1-like"/>
</dbReference>
<dbReference type="Proteomes" id="UP000604825">
    <property type="component" value="Unassembled WGS sequence"/>
</dbReference>
<evidence type="ECO:0000313" key="2">
    <source>
        <dbReference type="EMBL" id="CAD6252412.1"/>
    </source>
</evidence>
<accession>A0A811Q0J8</accession>
<gene>
    <name evidence="2" type="ORF">NCGR_LOCUS36064</name>
</gene>
<feature type="region of interest" description="Disordered" evidence="1">
    <location>
        <begin position="80"/>
        <end position="101"/>
    </location>
</feature>
<evidence type="ECO:0000256" key="1">
    <source>
        <dbReference type="SAM" id="MobiDB-lite"/>
    </source>
</evidence>